<dbReference type="GO" id="GO:0046983">
    <property type="term" value="F:protein dimerization activity"/>
    <property type="evidence" value="ECO:0007669"/>
    <property type="project" value="InterPro"/>
</dbReference>
<dbReference type="RefSeq" id="XP_019708933.1">
    <property type="nucleotide sequence ID" value="XM_019853374.1"/>
</dbReference>
<dbReference type="AlphaFoldDB" id="A0A6J0PNN2"/>
<evidence type="ECO:0000256" key="5">
    <source>
        <dbReference type="ARBA" id="ARBA00023163"/>
    </source>
</evidence>
<evidence type="ECO:0000256" key="7">
    <source>
        <dbReference type="SAM" id="MobiDB-lite"/>
    </source>
</evidence>
<dbReference type="SUPFAM" id="SSF47459">
    <property type="entry name" value="HLH, helix-loop-helix DNA-binding domain"/>
    <property type="match status" value="1"/>
</dbReference>
<feature type="region of interest" description="Disordered" evidence="7">
    <location>
        <begin position="528"/>
        <end position="548"/>
    </location>
</feature>
<dbReference type="Gene3D" id="4.10.280.10">
    <property type="entry name" value="Helix-loop-helix DNA-binding domain"/>
    <property type="match status" value="1"/>
</dbReference>
<dbReference type="FunCoup" id="A0A6J0PNN2">
    <property type="interactions" value="105"/>
</dbReference>
<proteinExistence type="inferred from homology"/>
<dbReference type="InterPro" id="IPR011598">
    <property type="entry name" value="bHLH_dom"/>
</dbReference>
<evidence type="ECO:0000256" key="2">
    <source>
        <dbReference type="ARBA" id="ARBA00005510"/>
    </source>
</evidence>
<evidence type="ECO:0000256" key="1">
    <source>
        <dbReference type="ARBA" id="ARBA00004123"/>
    </source>
</evidence>
<dbReference type="Proteomes" id="UP000504607">
    <property type="component" value="Chromosome 10"/>
</dbReference>
<dbReference type="InterPro" id="IPR036638">
    <property type="entry name" value="HLH_DNA-bd_sf"/>
</dbReference>
<dbReference type="GO" id="GO:0005634">
    <property type="term" value="C:nucleus"/>
    <property type="evidence" value="ECO:0007669"/>
    <property type="project" value="UniProtKB-SubCell"/>
</dbReference>
<accession>A0A6J0PNN2</accession>
<dbReference type="GO" id="GO:0000978">
    <property type="term" value="F:RNA polymerase II cis-regulatory region sequence-specific DNA binding"/>
    <property type="evidence" value="ECO:0007669"/>
    <property type="project" value="TreeGrafter"/>
</dbReference>
<dbReference type="PROSITE" id="PS50888">
    <property type="entry name" value="BHLH"/>
    <property type="match status" value="1"/>
</dbReference>
<organism evidence="9 10">
    <name type="scientific">Elaeis guineensis var. tenera</name>
    <name type="common">Oil palm</name>
    <dbReference type="NCBI Taxonomy" id="51953"/>
    <lineage>
        <taxon>Eukaryota</taxon>
        <taxon>Viridiplantae</taxon>
        <taxon>Streptophyta</taxon>
        <taxon>Embryophyta</taxon>
        <taxon>Tracheophyta</taxon>
        <taxon>Spermatophyta</taxon>
        <taxon>Magnoliopsida</taxon>
        <taxon>Liliopsida</taxon>
        <taxon>Arecaceae</taxon>
        <taxon>Arecoideae</taxon>
        <taxon>Cocoseae</taxon>
        <taxon>Elaeidinae</taxon>
        <taxon>Elaeis</taxon>
    </lineage>
</organism>
<feature type="region of interest" description="Disordered" evidence="7">
    <location>
        <begin position="561"/>
        <end position="592"/>
    </location>
</feature>
<dbReference type="FunFam" id="4.10.280.10:FF:000017">
    <property type="entry name" value="Transcription factor bHLH66"/>
    <property type="match status" value="1"/>
</dbReference>
<dbReference type="GO" id="GO:0000981">
    <property type="term" value="F:DNA-binding transcription factor activity, RNA polymerase II-specific"/>
    <property type="evidence" value="ECO:0007669"/>
    <property type="project" value="TreeGrafter"/>
</dbReference>
<keyword evidence="4" id="KW-0238">DNA-binding</keyword>
<dbReference type="SMART" id="SM00353">
    <property type="entry name" value="HLH"/>
    <property type="match status" value="1"/>
</dbReference>
<reference evidence="10" key="1">
    <citation type="submission" date="2025-08" db="UniProtKB">
        <authorList>
            <consortium name="RefSeq"/>
        </authorList>
    </citation>
    <scope>IDENTIFICATION</scope>
</reference>
<evidence type="ECO:0000256" key="4">
    <source>
        <dbReference type="ARBA" id="ARBA00023125"/>
    </source>
</evidence>
<evidence type="ECO:0000313" key="9">
    <source>
        <dbReference type="Proteomes" id="UP000504607"/>
    </source>
</evidence>
<dbReference type="PANTHER" id="PTHR16223">
    <property type="entry name" value="TRANSCRIPTION FACTOR BHLH83-RELATED"/>
    <property type="match status" value="1"/>
</dbReference>
<dbReference type="GeneID" id="105053039"/>
<keyword evidence="3" id="KW-0805">Transcription regulation</keyword>
<feature type="compositionally biased region" description="Low complexity" evidence="7">
    <location>
        <begin position="358"/>
        <end position="368"/>
    </location>
</feature>
<evidence type="ECO:0000256" key="6">
    <source>
        <dbReference type="ARBA" id="ARBA00023242"/>
    </source>
</evidence>
<dbReference type="InterPro" id="IPR045843">
    <property type="entry name" value="IND-like"/>
</dbReference>
<protein>
    <submittedName>
        <fullName evidence="10">LOW QUALITY PROTEIN: uncharacterized protein LOC105053039</fullName>
    </submittedName>
</protein>
<dbReference type="GO" id="GO:0080147">
    <property type="term" value="P:root hair cell development"/>
    <property type="evidence" value="ECO:0007669"/>
    <property type="project" value="UniProtKB-ARBA"/>
</dbReference>
<dbReference type="InParanoid" id="A0A6J0PNN2"/>
<evidence type="ECO:0000313" key="10">
    <source>
        <dbReference type="RefSeq" id="XP_019708933.1"/>
    </source>
</evidence>
<feature type="region of interest" description="Disordered" evidence="7">
    <location>
        <begin position="341"/>
        <end position="393"/>
    </location>
</feature>
<comment type="similarity">
    <text evidence="2">Belongs to the bHLH protein family.</text>
</comment>
<dbReference type="PANTHER" id="PTHR16223:SF215">
    <property type="entry name" value="OS02G0564700 PROTEIN"/>
    <property type="match status" value="1"/>
</dbReference>
<keyword evidence="9" id="KW-1185">Reference proteome</keyword>
<gene>
    <name evidence="10" type="primary">LOC105053039</name>
</gene>
<keyword evidence="5" id="KW-0804">Transcription</keyword>
<comment type="subcellular location">
    <subcellularLocation>
        <location evidence="1">Nucleus</location>
    </subcellularLocation>
</comment>
<feature type="domain" description="BHLH" evidence="8">
    <location>
        <begin position="387"/>
        <end position="436"/>
    </location>
</feature>
<dbReference type="Pfam" id="PF00010">
    <property type="entry name" value="HLH"/>
    <property type="match status" value="1"/>
</dbReference>
<name>A0A6J0PNN2_ELAGV</name>
<dbReference type="OrthoDB" id="759159at2759"/>
<evidence type="ECO:0000259" key="8">
    <source>
        <dbReference type="PROSITE" id="PS50888"/>
    </source>
</evidence>
<sequence>MRFLGETIIPEGFYCLYHKNLYSHSSHTEAVEFFRETEMDDFTDRFLSSQTWPDANTSARSSWVGTAVSQTTSLLAGSLEAYGDGKNPPICVIPSSHIIGNACTEDLNLQSHDSTSSFFVHGNTTYGIDKGMFPGEKLSMHKLHRENSQPSLQDNMTQESGFSLLGVIESNLTAGTFGSDLNPSCSVAFPHSSLTVSTSIESNGGELSAFTQSLGDAHSISSLPLMWPSSYTGVSSLMGQGRLQACGFQELESDNVILRKTCVENGKFAQLDDLPAASVHEHNELHNPNFPSFSGGQQIKMIGGDSQQQERNGLHHLCLPSLASRPQMSSTKTAGIQMCQQLPPSTEGNTSKHHMNHSSSTQTQSTPSNAGGCNEAVKPRVRARRGQATDPHSIAERVRREKIAERMKNLQELVPNSNKADKASMLDEIIDYVKFLQLQVKVLSMSRLGAAGAVVPLLTDSQAEGNLLLLASPSVVLGTDLSESQDSLAFEQEVVKLMESNVTMAMQYLQTKGLCLMPIALATAISGQKGSSSSAIPPDRRKPDVSHGVICPSNQCIMERTGSEDGPNGCNGPVVKGAQKPVGNAKMLKPKA</sequence>
<dbReference type="KEGG" id="egu:105053039"/>
<keyword evidence="6" id="KW-0539">Nucleus</keyword>
<evidence type="ECO:0000256" key="3">
    <source>
        <dbReference type="ARBA" id="ARBA00023015"/>
    </source>
</evidence>